<dbReference type="Gene3D" id="3.20.20.60">
    <property type="entry name" value="Phosphoenolpyruvate-binding domains"/>
    <property type="match status" value="1"/>
</dbReference>
<sequence>MAAGADCVCIDLEDAVAPGDKATARATVLAYLQRAPKDADLLLRLNSLRSLEGIKDLAAFVDAGGPARTLMLPKIGSAEELQLADEILGALPTRLIPLIETADALLRAETIAAAPRLDAVMLGGVDLAADLRCELAWEPLLWARQKMVVATARAGVDLIDAPQIDVQDDATLDETSRRARALGFTGRSAIHPKQLDIINRAFTPHADEITHAKRVVEAYEAAKGGVALLDGKLVERPVVRAMQRILATASHR</sequence>
<evidence type="ECO:0000256" key="6">
    <source>
        <dbReference type="PIRSR" id="PIRSR015582-2"/>
    </source>
</evidence>
<evidence type="ECO:0000256" key="5">
    <source>
        <dbReference type="PIRSR" id="PIRSR015582-1"/>
    </source>
</evidence>
<evidence type="ECO:0000313" key="8">
    <source>
        <dbReference type="EMBL" id="GIL40425.1"/>
    </source>
</evidence>
<accession>A0A8S8XH08</accession>
<comment type="cofactor">
    <cofactor evidence="1">
        <name>Mg(2+)</name>
        <dbReference type="ChEBI" id="CHEBI:18420"/>
    </cofactor>
</comment>
<gene>
    <name evidence="8" type="ORF">TMPK1_26620</name>
</gene>
<reference evidence="8" key="1">
    <citation type="submission" date="2021-02" db="EMBL/GenBank/DDBJ databases">
        <title>Genome sequence of Rhodospirillales sp. strain TMPK1 isolated from soil.</title>
        <authorList>
            <person name="Nakai R."/>
            <person name="Kusada H."/>
            <person name="Tamaki H."/>
        </authorList>
    </citation>
    <scope>NUCLEOTIDE SEQUENCE</scope>
    <source>
        <strain evidence="8">TMPK1</strain>
    </source>
</reference>
<dbReference type="InterPro" id="IPR040442">
    <property type="entry name" value="Pyrv_kinase-like_dom_sf"/>
</dbReference>
<comment type="caution">
    <text evidence="8">The sequence shown here is derived from an EMBL/GenBank/DDBJ whole genome shotgun (WGS) entry which is preliminary data.</text>
</comment>
<keyword evidence="3 6" id="KW-0479">Metal-binding</keyword>
<feature type="binding site" evidence="6">
    <location>
        <position position="126"/>
    </location>
    <ligand>
        <name>Mg(2+)</name>
        <dbReference type="ChEBI" id="CHEBI:18420"/>
    </ligand>
</feature>
<comment type="similarity">
    <text evidence="2">Belongs to the HpcH/HpaI aldolase family.</text>
</comment>
<dbReference type="PIRSF" id="PIRSF015582">
    <property type="entry name" value="Cit_lyase_B"/>
    <property type="match status" value="1"/>
</dbReference>
<dbReference type="InterPro" id="IPR005000">
    <property type="entry name" value="Aldolase/citrate-lyase_domain"/>
</dbReference>
<dbReference type="SUPFAM" id="SSF51621">
    <property type="entry name" value="Phosphoenolpyruvate/pyruvate domain"/>
    <property type="match status" value="1"/>
</dbReference>
<keyword evidence="4 6" id="KW-0460">Magnesium</keyword>
<feature type="binding site" evidence="6">
    <location>
        <position position="100"/>
    </location>
    <ligand>
        <name>Mg(2+)</name>
        <dbReference type="ChEBI" id="CHEBI:18420"/>
    </ligand>
</feature>
<keyword evidence="9" id="KW-1185">Reference proteome</keyword>
<dbReference type="InterPro" id="IPR015813">
    <property type="entry name" value="Pyrv/PenolPyrv_kinase-like_dom"/>
</dbReference>
<name>A0A8S8XH08_9PROT</name>
<dbReference type="EMBL" id="BOPV01000001">
    <property type="protein sequence ID" value="GIL40425.1"/>
    <property type="molecule type" value="Genomic_DNA"/>
</dbReference>
<feature type="binding site" evidence="5">
    <location>
        <position position="100"/>
    </location>
    <ligand>
        <name>substrate</name>
    </ligand>
</feature>
<proteinExistence type="inferred from homology"/>
<dbReference type="Proteomes" id="UP000681075">
    <property type="component" value="Unassembled WGS sequence"/>
</dbReference>
<dbReference type="GO" id="GO:0016829">
    <property type="term" value="F:lyase activity"/>
    <property type="evidence" value="ECO:0007669"/>
    <property type="project" value="UniProtKB-KW"/>
</dbReference>
<dbReference type="GO" id="GO:0006107">
    <property type="term" value="P:oxaloacetate metabolic process"/>
    <property type="evidence" value="ECO:0007669"/>
    <property type="project" value="TreeGrafter"/>
</dbReference>
<dbReference type="PANTHER" id="PTHR32308">
    <property type="entry name" value="LYASE BETA SUBUNIT, PUTATIVE (AFU_ORTHOLOGUE AFUA_4G13030)-RELATED"/>
    <property type="match status" value="1"/>
</dbReference>
<dbReference type="AlphaFoldDB" id="A0A8S8XH08"/>
<dbReference type="InterPro" id="IPR011206">
    <property type="entry name" value="Citrate_lyase_beta/mcl1/mcl2"/>
</dbReference>
<feature type="binding site" evidence="5">
    <location>
        <position position="44"/>
    </location>
    <ligand>
        <name>substrate</name>
    </ligand>
</feature>
<evidence type="ECO:0000256" key="3">
    <source>
        <dbReference type="ARBA" id="ARBA00022723"/>
    </source>
</evidence>
<evidence type="ECO:0000259" key="7">
    <source>
        <dbReference type="Pfam" id="PF03328"/>
    </source>
</evidence>
<dbReference type="GO" id="GO:0000287">
    <property type="term" value="F:magnesium ion binding"/>
    <property type="evidence" value="ECO:0007669"/>
    <property type="project" value="TreeGrafter"/>
</dbReference>
<dbReference type="Pfam" id="PF03328">
    <property type="entry name" value="HpcH_HpaI"/>
    <property type="match status" value="1"/>
</dbReference>
<evidence type="ECO:0000256" key="1">
    <source>
        <dbReference type="ARBA" id="ARBA00001946"/>
    </source>
</evidence>
<organism evidence="8 9">
    <name type="scientific">Roseiterribacter gracilis</name>
    <dbReference type="NCBI Taxonomy" id="2812848"/>
    <lineage>
        <taxon>Bacteria</taxon>
        <taxon>Pseudomonadati</taxon>
        <taxon>Pseudomonadota</taxon>
        <taxon>Alphaproteobacteria</taxon>
        <taxon>Rhodospirillales</taxon>
        <taxon>Roseiterribacteraceae</taxon>
        <taxon>Roseiterribacter</taxon>
    </lineage>
</organism>
<evidence type="ECO:0000256" key="2">
    <source>
        <dbReference type="ARBA" id="ARBA00005568"/>
    </source>
</evidence>
<evidence type="ECO:0000256" key="4">
    <source>
        <dbReference type="ARBA" id="ARBA00022842"/>
    </source>
</evidence>
<evidence type="ECO:0000313" key="9">
    <source>
        <dbReference type="Proteomes" id="UP000681075"/>
    </source>
</evidence>
<dbReference type="PANTHER" id="PTHR32308:SF0">
    <property type="entry name" value="HPCH_HPAI ALDOLASE_CITRATE LYASE DOMAIN-CONTAINING PROTEIN"/>
    <property type="match status" value="1"/>
</dbReference>
<protein>
    <submittedName>
        <fullName evidence="8">CoA ester lyase</fullName>
    </submittedName>
</protein>
<feature type="domain" description="HpcH/HpaI aldolase/citrate lyase" evidence="7">
    <location>
        <begin position="3"/>
        <end position="192"/>
    </location>
</feature>
<keyword evidence="8" id="KW-0456">Lyase</keyword>